<keyword evidence="3" id="KW-1003">Cell membrane</keyword>
<evidence type="ECO:0000256" key="3">
    <source>
        <dbReference type="ARBA" id="ARBA00022475"/>
    </source>
</evidence>
<dbReference type="PROSITE" id="PS50928">
    <property type="entry name" value="ABC_TM1"/>
    <property type="match status" value="1"/>
</dbReference>
<evidence type="ECO:0000256" key="4">
    <source>
        <dbReference type="ARBA" id="ARBA00022692"/>
    </source>
</evidence>
<gene>
    <name evidence="9" type="ORF">CAL29_31190</name>
</gene>
<keyword evidence="6 7" id="KW-0472">Membrane</keyword>
<keyword evidence="2 7" id="KW-0813">Transport</keyword>
<dbReference type="PANTHER" id="PTHR30183">
    <property type="entry name" value="MOLYBDENUM TRANSPORT SYSTEM PERMEASE PROTEIN MODB"/>
    <property type="match status" value="1"/>
</dbReference>
<feature type="transmembrane region" description="Helical" evidence="7">
    <location>
        <begin position="241"/>
        <end position="262"/>
    </location>
</feature>
<sequence length="274" mass="28648">MGRRGWIVFAAPAAALFVAFWLLPMARLAAMGLDGQDGGRGASAYWIVLTHAQYWRSMLNTTLLSLAATLATLVIALPVGRFLARHPRFFGRGLLVGLLMFPLAFPGVVVGFLVILVAGRQGLLASVTRALTGTPLVFAYGMAGLFVGYLYFSLPRTIGMVTAAAQQLDQGLLEAARTLGASAPRRFIDVELPALAPALIAAGAMCFATSMGAFGTVFTLGTQIDVLPVTIYNEFTNYANIPVAAALSVVLGLVTWAVLYAAHSLGGARAGAGA</sequence>
<dbReference type="CDD" id="cd06261">
    <property type="entry name" value="TM_PBP2"/>
    <property type="match status" value="1"/>
</dbReference>
<evidence type="ECO:0000259" key="8">
    <source>
        <dbReference type="PROSITE" id="PS50928"/>
    </source>
</evidence>
<protein>
    <submittedName>
        <fullName evidence="9">ABC transporter permease</fullName>
    </submittedName>
</protein>
<dbReference type="InterPro" id="IPR035906">
    <property type="entry name" value="MetI-like_sf"/>
</dbReference>
<feature type="transmembrane region" description="Helical" evidence="7">
    <location>
        <begin position="194"/>
        <end position="221"/>
    </location>
</feature>
<dbReference type="AlphaFoldDB" id="A0A261S4J5"/>
<feature type="domain" description="ABC transmembrane type-1" evidence="8">
    <location>
        <begin position="58"/>
        <end position="262"/>
    </location>
</feature>
<evidence type="ECO:0000256" key="2">
    <source>
        <dbReference type="ARBA" id="ARBA00022448"/>
    </source>
</evidence>
<feature type="transmembrane region" description="Helical" evidence="7">
    <location>
        <begin position="130"/>
        <end position="152"/>
    </location>
</feature>
<dbReference type="EMBL" id="NEVM01000005">
    <property type="protein sequence ID" value="OZI32279.1"/>
    <property type="molecule type" value="Genomic_DNA"/>
</dbReference>
<keyword evidence="10" id="KW-1185">Reference proteome</keyword>
<dbReference type="GO" id="GO:0055085">
    <property type="term" value="P:transmembrane transport"/>
    <property type="evidence" value="ECO:0007669"/>
    <property type="project" value="InterPro"/>
</dbReference>
<evidence type="ECO:0000313" key="9">
    <source>
        <dbReference type="EMBL" id="OZI32279.1"/>
    </source>
</evidence>
<dbReference type="SUPFAM" id="SSF161098">
    <property type="entry name" value="MetI-like"/>
    <property type="match status" value="1"/>
</dbReference>
<name>A0A261S4J5_9BORD</name>
<comment type="subcellular location">
    <subcellularLocation>
        <location evidence="1 7">Cell membrane</location>
        <topology evidence="1 7">Multi-pass membrane protein</topology>
    </subcellularLocation>
</comment>
<evidence type="ECO:0000256" key="1">
    <source>
        <dbReference type="ARBA" id="ARBA00004651"/>
    </source>
</evidence>
<accession>A0A261S4J5</accession>
<evidence type="ECO:0000256" key="6">
    <source>
        <dbReference type="ARBA" id="ARBA00023136"/>
    </source>
</evidence>
<dbReference type="RefSeq" id="WP_094856675.1">
    <property type="nucleotide sequence ID" value="NZ_NEVM01000005.1"/>
</dbReference>
<feature type="transmembrane region" description="Helical" evidence="7">
    <location>
        <begin position="59"/>
        <end position="83"/>
    </location>
</feature>
<reference evidence="10" key="1">
    <citation type="submission" date="2017-05" db="EMBL/GenBank/DDBJ databases">
        <title>Complete and WGS of Bordetella genogroups.</title>
        <authorList>
            <person name="Spilker T."/>
            <person name="Lipuma J."/>
        </authorList>
    </citation>
    <scope>NUCLEOTIDE SEQUENCE [LARGE SCALE GENOMIC DNA]</scope>
    <source>
        <strain evidence="10">AU16122</strain>
    </source>
</reference>
<dbReference type="OrthoDB" id="7056428at2"/>
<dbReference type="Proteomes" id="UP000216020">
    <property type="component" value="Unassembled WGS sequence"/>
</dbReference>
<dbReference type="InterPro" id="IPR000515">
    <property type="entry name" value="MetI-like"/>
</dbReference>
<proteinExistence type="inferred from homology"/>
<comment type="caution">
    <text evidence="9">The sequence shown here is derived from an EMBL/GenBank/DDBJ whole genome shotgun (WGS) entry which is preliminary data.</text>
</comment>
<dbReference type="GO" id="GO:0005886">
    <property type="term" value="C:plasma membrane"/>
    <property type="evidence" value="ECO:0007669"/>
    <property type="project" value="UniProtKB-SubCell"/>
</dbReference>
<comment type="similarity">
    <text evidence="7">Belongs to the binding-protein-dependent transport system permease family.</text>
</comment>
<evidence type="ECO:0000256" key="5">
    <source>
        <dbReference type="ARBA" id="ARBA00022989"/>
    </source>
</evidence>
<evidence type="ECO:0000256" key="7">
    <source>
        <dbReference type="RuleBase" id="RU363032"/>
    </source>
</evidence>
<keyword evidence="4 7" id="KW-0812">Transmembrane</keyword>
<dbReference type="PANTHER" id="PTHR30183:SF3">
    <property type="entry name" value="MOLYBDENUM TRANSPORT SYSTEM PERMEASE PROTEIN MODB"/>
    <property type="match status" value="1"/>
</dbReference>
<dbReference type="Gene3D" id="1.10.3720.10">
    <property type="entry name" value="MetI-like"/>
    <property type="match status" value="1"/>
</dbReference>
<keyword evidence="5 7" id="KW-1133">Transmembrane helix</keyword>
<organism evidence="9 10">
    <name type="scientific">Bordetella genomosp. 10</name>
    <dbReference type="NCBI Taxonomy" id="1416804"/>
    <lineage>
        <taxon>Bacteria</taxon>
        <taxon>Pseudomonadati</taxon>
        <taxon>Pseudomonadota</taxon>
        <taxon>Betaproteobacteria</taxon>
        <taxon>Burkholderiales</taxon>
        <taxon>Alcaligenaceae</taxon>
        <taxon>Bordetella</taxon>
    </lineage>
</organism>
<evidence type="ECO:0000313" key="10">
    <source>
        <dbReference type="Proteomes" id="UP000216020"/>
    </source>
</evidence>
<dbReference type="Pfam" id="PF00528">
    <property type="entry name" value="BPD_transp_1"/>
    <property type="match status" value="1"/>
</dbReference>
<feature type="transmembrane region" description="Helical" evidence="7">
    <location>
        <begin position="95"/>
        <end position="118"/>
    </location>
</feature>